<evidence type="ECO:0000313" key="1">
    <source>
        <dbReference type="EMBL" id="QGT53496.1"/>
    </source>
</evidence>
<gene>
    <name evidence="1" type="ORF">CHPC972_001161</name>
</gene>
<dbReference type="Proteomes" id="UP000427634">
    <property type="component" value="Segment"/>
</dbReference>
<sequence length="133" mass="15857">MAIEKVVYYYDDGTKREYPPRLTDLEQLEEFRKSKADVTELYDFMQEHLSKFEAKLSLCFKYMVDNLGMDEQQANNTLEFWCDEWGVQNVHFILNGGECQQCGKQCDAKKVFCSEECYKEYIMMKYNLSENEI</sequence>
<accession>A0A650EU73</accession>
<reference evidence="1 2" key="1">
    <citation type="submission" date="2019-11" db="EMBL/GenBank/DDBJ databases">
        <title>Genome Sequences of 31 Lactococcus lactis Bacteriophages Isolated from Foods.</title>
        <authorList>
            <person name="Marcelli B."/>
            <person name="de Jong A."/>
            <person name="Kuipers O.P."/>
        </authorList>
    </citation>
    <scope>NUCLEOTIDE SEQUENCE [LARGE SCALE GENOMIC DNA]</scope>
</reference>
<evidence type="ECO:0000313" key="2">
    <source>
        <dbReference type="Proteomes" id="UP000427634"/>
    </source>
</evidence>
<keyword evidence="2" id="KW-1185">Reference proteome</keyword>
<organism evidence="1 2">
    <name type="scientific">Lactococcus phage CHPC972</name>
    <dbReference type="NCBI Taxonomy" id="2675260"/>
    <lineage>
        <taxon>Viruses</taxon>
        <taxon>Duplodnaviria</taxon>
        <taxon>Heunggongvirae</taxon>
        <taxon>Uroviricota</taxon>
        <taxon>Caudoviricetes</taxon>
        <taxon>Ceduovirus</taxon>
        <taxon>Ceduovirus CHPC972</taxon>
    </lineage>
</organism>
<protein>
    <submittedName>
        <fullName evidence="1">Uncharacterized protein</fullName>
    </submittedName>
</protein>
<dbReference type="EMBL" id="MN689528">
    <property type="protein sequence ID" value="QGT53496.1"/>
    <property type="molecule type" value="Genomic_DNA"/>
</dbReference>
<name>A0A650EU73_9CAUD</name>
<proteinExistence type="predicted"/>